<feature type="transmembrane region" description="Helical" evidence="7">
    <location>
        <begin position="61"/>
        <end position="85"/>
    </location>
</feature>
<evidence type="ECO:0000256" key="7">
    <source>
        <dbReference type="SAM" id="Phobius"/>
    </source>
</evidence>
<accession>A0A1L3ERX5</accession>
<evidence type="ECO:0000313" key="8">
    <source>
        <dbReference type="EMBL" id="APG03818.1"/>
    </source>
</evidence>
<dbReference type="PIRSF" id="PIRSF006603">
    <property type="entry name" value="DinF"/>
    <property type="match status" value="1"/>
</dbReference>
<feature type="transmembrane region" description="Helical" evidence="7">
    <location>
        <begin position="395"/>
        <end position="413"/>
    </location>
</feature>
<keyword evidence="6 7" id="KW-0472">Membrane</keyword>
<dbReference type="STRING" id="1440763.BJI69_07775"/>
<feature type="transmembrane region" description="Helical" evidence="7">
    <location>
        <begin position="367"/>
        <end position="388"/>
    </location>
</feature>
<dbReference type="PANTHER" id="PTHR43549:SF3">
    <property type="entry name" value="MULTIDRUG RESISTANCE PROTEIN YPNP-RELATED"/>
    <property type="match status" value="1"/>
</dbReference>
<keyword evidence="5 7" id="KW-1133">Transmembrane helix</keyword>
<dbReference type="Pfam" id="PF01554">
    <property type="entry name" value="MatE"/>
    <property type="match status" value="2"/>
</dbReference>
<dbReference type="InterPro" id="IPR002528">
    <property type="entry name" value="MATE_fam"/>
</dbReference>
<evidence type="ECO:0000256" key="2">
    <source>
        <dbReference type="ARBA" id="ARBA00022448"/>
    </source>
</evidence>
<evidence type="ECO:0000256" key="6">
    <source>
        <dbReference type="ARBA" id="ARBA00023136"/>
    </source>
</evidence>
<keyword evidence="3" id="KW-1003">Cell membrane</keyword>
<dbReference type="InterPro" id="IPR052031">
    <property type="entry name" value="Membrane_Transporter-Flippase"/>
</dbReference>
<evidence type="ECO:0000256" key="5">
    <source>
        <dbReference type="ARBA" id="ARBA00022989"/>
    </source>
</evidence>
<keyword evidence="9" id="KW-1185">Reference proteome</keyword>
<keyword evidence="4 7" id="KW-0812">Transmembrane</keyword>
<comment type="subcellular location">
    <subcellularLocation>
        <location evidence="1">Cell inner membrane</location>
        <topology evidence="1">Multi-pass membrane protein</topology>
    </subcellularLocation>
</comment>
<protein>
    <submittedName>
        <fullName evidence="8">MATE family efflux transporter</fullName>
    </submittedName>
</protein>
<feature type="transmembrane region" description="Helical" evidence="7">
    <location>
        <begin position="139"/>
        <end position="158"/>
    </location>
</feature>
<evidence type="ECO:0000313" key="9">
    <source>
        <dbReference type="Proteomes" id="UP000182987"/>
    </source>
</evidence>
<feature type="transmembrane region" description="Helical" evidence="7">
    <location>
        <begin position="170"/>
        <end position="191"/>
    </location>
</feature>
<feature type="transmembrane region" description="Helical" evidence="7">
    <location>
        <begin position="425"/>
        <end position="445"/>
    </location>
</feature>
<dbReference type="KEGG" id="lrz:BJI69_07775"/>
<dbReference type="GO" id="GO:0015297">
    <property type="term" value="F:antiporter activity"/>
    <property type="evidence" value="ECO:0007669"/>
    <property type="project" value="InterPro"/>
</dbReference>
<gene>
    <name evidence="8" type="ORF">BJI69_07775</name>
</gene>
<feature type="transmembrane region" description="Helical" evidence="7">
    <location>
        <begin position="197"/>
        <end position="222"/>
    </location>
</feature>
<dbReference type="AlphaFoldDB" id="A0A1L3ERX5"/>
<dbReference type="CDD" id="cd13138">
    <property type="entry name" value="MATE_yoeA_like"/>
    <property type="match status" value="1"/>
</dbReference>
<reference evidence="9" key="1">
    <citation type="submission" date="2016-09" db="EMBL/GenBank/DDBJ databases">
        <authorList>
            <person name="Lysoe E."/>
        </authorList>
    </citation>
    <scope>NUCLEOTIDE SEQUENCE [LARGE SCALE GENOMIC DNA]</scope>
    <source>
        <strain evidence="9">LJ96T</strain>
    </source>
</reference>
<dbReference type="InterPro" id="IPR048279">
    <property type="entry name" value="MdtK-like"/>
</dbReference>
<dbReference type="Proteomes" id="UP000182987">
    <property type="component" value="Chromosome"/>
</dbReference>
<feature type="transmembrane region" description="Helical" evidence="7">
    <location>
        <begin position="293"/>
        <end position="315"/>
    </location>
</feature>
<evidence type="ECO:0000256" key="4">
    <source>
        <dbReference type="ARBA" id="ARBA00022692"/>
    </source>
</evidence>
<evidence type="ECO:0000256" key="3">
    <source>
        <dbReference type="ARBA" id="ARBA00022475"/>
    </source>
</evidence>
<name>A0A1L3ERX5_9GAMM</name>
<organism evidence="8 9">
    <name type="scientific">Luteibacter rhizovicinus DSM 16549</name>
    <dbReference type="NCBI Taxonomy" id="1440763"/>
    <lineage>
        <taxon>Bacteria</taxon>
        <taxon>Pseudomonadati</taxon>
        <taxon>Pseudomonadota</taxon>
        <taxon>Gammaproteobacteria</taxon>
        <taxon>Lysobacterales</taxon>
        <taxon>Rhodanobacteraceae</taxon>
        <taxon>Luteibacter</taxon>
    </lineage>
</organism>
<dbReference type="GO" id="GO:0042910">
    <property type="term" value="F:xenobiotic transmembrane transporter activity"/>
    <property type="evidence" value="ECO:0007669"/>
    <property type="project" value="InterPro"/>
</dbReference>
<dbReference type="OrthoDB" id="9806302at2"/>
<sequence>MTPPARRAALTEGPITRTLLLFSLPILGANVLQSLNASVNAVWVGHFLGESAFAATSNANLILFFLLGVVFGIGMATTIMVGQTVGAHDIPEARRVVGTGLGFFVVISLLVAIGGFIATPAMLRAMGTPHDAQPYAIEYLRIIFIALPAMYLYTFLGMTLRGAGDSRTPFVFMLVSVILDIALNPLFIFGLGPIPRMGIAGSAVATLIAQTGTLLALLVWLYRKKYFLCIHRNELRLLVPDVAILKSLLAKGLPMGAQMVVISSSAIIMMSLVNRHGSQTTAAFGAASQLWTYIQMPALAIGSAVSSMVAQNVGAKRWDRVAGIGRAGVLTNFALTGTLVLIIYLFNRAALALFLGSDSSAIGIAQHLNHIVVWSFLLFGVTFVMFGVVRATGAVMLPLVVLIISMWLVRYPFAALLEPVIGADAIWWSFPVGSLVSLGITTVYYRRGTWKKAHMLPATPPPVAAVEPVV</sequence>
<dbReference type="PANTHER" id="PTHR43549">
    <property type="entry name" value="MULTIDRUG RESISTANCE PROTEIN YPNP-RELATED"/>
    <property type="match status" value="1"/>
</dbReference>
<feature type="transmembrane region" description="Helical" evidence="7">
    <location>
        <begin position="97"/>
        <end position="119"/>
    </location>
</feature>
<dbReference type="GO" id="GO:0005886">
    <property type="term" value="C:plasma membrane"/>
    <property type="evidence" value="ECO:0007669"/>
    <property type="project" value="UniProtKB-SubCell"/>
</dbReference>
<feature type="transmembrane region" description="Helical" evidence="7">
    <location>
        <begin position="327"/>
        <end position="347"/>
    </location>
</feature>
<evidence type="ECO:0000256" key="1">
    <source>
        <dbReference type="ARBA" id="ARBA00004429"/>
    </source>
</evidence>
<dbReference type="EMBL" id="CP017480">
    <property type="protein sequence ID" value="APG03818.1"/>
    <property type="molecule type" value="Genomic_DNA"/>
</dbReference>
<proteinExistence type="predicted"/>
<keyword evidence="2" id="KW-0813">Transport</keyword>
<dbReference type="RefSeq" id="WP_046969202.1">
    <property type="nucleotide sequence ID" value="NZ_CP017480.1"/>
</dbReference>
<dbReference type="NCBIfam" id="TIGR00797">
    <property type="entry name" value="matE"/>
    <property type="match status" value="1"/>
</dbReference>